<organism evidence="1 2">
    <name type="scientific">Rhizobium halophytocola</name>
    <dbReference type="NCBI Taxonomy" id="735519"/>
    <lineage>
        <taxon>Bacteria</taxon>
        <taxon>Pseudomonadati</taxon>
        <taxon>Pseudomonadota</taxon>
        <taxon>Alphaproteobacteria</taxon>
        <taxon>Hyphomicrobiales</taxon>
        <taxon>Rhizobiaceae</taxon>
        <taxon>Rhizobium/Agrobacterium group</taxon>
        <taxon>Rhizobium</taxon>
    </lineage>
</organism>
<accession>A0ABS4E1V1</accession>
<protein>
    <recommendedName>
        <fullName evidence="3">Glycosyltransferase</fullName>
    </recommendedName>
</protein>
<proteinExistence type="predicted"/>
<dbReference type="Proteomes" id="UP000759443">
    <property type="component" value="Unassembled WGS sequence"/>
</dbReference>
<evidence type="ECO:0000313" key="2">
    <source>
        <dbReference type="Proteomes" id="UP000759443"/>
    </source>
</evidence>
<dbReference type="EMBL" id="JAGGJU010000009">
    <property type="protein sequence ID" value="MBP1851919.1"/>
    <property type="molecule type" value="Genomic_DNA"/>
</dbReference>
<dbReference type="RefSeq" id="WP_209946762.1">
    <property type="nucleotide sequence ID" value="NZ_JAGGJU010000009.1"/>
</dbReference>
<evidence type="ECO:0008006" key="3">
    <source>
        <dbReference type="Google" id="ProtNLM"/>
    </source>
</evidence>
<name>A0ABS4E1V1_9HYPH</name>
<gene>
    <name evidence="1" type="ORF">J2Z17_003371</name>
</gene>
<sequence length="339" mass="37839">MSLVSIFMPSNRPFASSRVAIESAIVYAEKTGGRLIVSDNSGDPEKLAVFGNASDHMLYLHSPGASPADNFLRALAKVETPFVMPMGDDDEIFLLDDKPRIDLSMLDDDIVGLRPTTVVWTVENGIVATNQFQIRAATADQRINEYRRLAPGNNALYYATFRTATYKALFEPFYTLHPTRGGYCDWSLVFALVACGRIPHDPATVFRYNLGRWSSPESIRDTTQSLFTAVGLPPEAMHYARLMRFVDTHCLLSSRHLPLQPDQRQQAIALHGRTTMQSFRAQVTQEPQRFSAEARALAGAPESFDDMQAVFERSLTVLDGLKPDLSTLYRDYYQALAGT</sequence>
<comment type="caution">
    <text evidence="1">The sequence shown here is derived from an EMBL/GenBank/DDBJ whole genome shotgun (WGS) entry which is preliminary data.</text>
</comment>
<evidence type="ECO:0000313" key="1">
    <source>
        <dbReference type="EMBL" id="MBP1851919.1"/>
    </source>
</evidence>
<keyword evidence="2" id="KW-1185">Reference proteome</keyword>
<reference evidence="1 2" key="1">
    <citation type="submission" date="2021-03" db="EMBL/GenBank/DDBJ databases">
        <title>Genomic Encyclopedia of Type Strains, Phase IV (KMG-IV): sequencing the most valuable type-strain genomes for metagenomic binning, comparative biology and taxonomic classification.</title>
        <authorList>
            <person name="Goeker M."/>
        </authorList>
    </citation>
    <scope>NUCLEOTIDE SEQUENCE [LARGE SCALE GENOMIC DNA]</scope>
    <source>
        <strain evidence="1 2">DSM 21600</strain>
    </source>
</reference>